<evidence type="ECO:0000259" key="1">
    <source>
        <dbReference type="Pfam" id="PF26138"/>
    </source>
</evidence>
<dbReference type="Proteomes" id="UP001162162">
    <property type="component" value="Unassembled WGS sequence"/>
</dbReference>
<protein>
    <recommendedName>
        <fullName evidence="1">DUF8040 domain-containing protein</fullName>
    </recommendedName>
</protein>
<evidence type="ECO:0000313" key="2">
    <source>
        <dbReference type="EMBL" id="KAJ8953378.1"/>
    </source>
</evidence>
<accession>A0AAV8YQV9</accession>
<dbReference type="AlphaFoldDB" id="A0AAV8YQV9"/>
<proteinExistence type="predicted"/>
<dbReference type="InterPro" id="IPR058353">
    <property type="entry name" value="DUF8040"/>
</dbReference>
<keyword evidence="3" id="KW-1185">Reference proteome</keyword>
<organism evidence="2 3">
    <name type="scientific">Aromia moschata</name>
    <dbReference type="NCBI Taxonomy" id="1265417"/>
    <lineage>
        <taxon>Eukaryota</taxon>
        <taxon>Metazoa</taxon>
        <taxon>Ecdysozoa</taxon>
        <taxon>Arthropoda</taxon>
        <taxon>Hexapoda</taxon>
        <taxon>Insecta</taxon>
        <taxon>Pterygota</taxon>
        <taxon>Neoptera</taxon>
        <taxon>Endopterygota</taxon>
        <taxon>Coleoptera</taxon>
        <taxon>Polyphaga</taxon>
        <taxon>Cucujiformia</taxon>
        <taxon>Chrysomeloidea</taxon>
        <taxon>Cerambycidae</taxon>
        <taxon>Cerambycinae</taxon>
        <taxon>Callichromatini</taxon>
        <taxon>Aromia</taxon>
    </lineage>
</organism>
<name>A0AAV8YQV9_9CUCU</name>
<feature type="domain" description="DUF8040" evidence="1">
    <location>
        <begin position="42"/>
        <end position="137"/>
    </location>
</feature>
<evidence type="ECO:0000313" key="3">
    <source>
        <dbReference type="Proteomes" id="UP001162162"/>
    </source>
</evidence>
<gene>
    <name evidence="2" type="ORF">NQ318_023495</name>
</gene>
<dbReference type="EMBL" id="JAPWTK010000056">
    <property type="protein sequence ID" value="KAJ8953378.1"/>
    <property type="molecule type" value="Genomic_DNA"/>
</dbReference>
<comment type="caution">
    <text evidence="2">The sequence shown here is derived from an EMBL/GenBank/DDBJ whole genome shotgun (WGS) entry which is preliminary data.</text>
</comment>
<sequence length="159" mass="18554">MEFIEKVKVAAAVIVINNYLKQKKRNRKRRQWVTPIFRSRSVSGGRQFLNDIFIGNKGQFENFCRMSFEDFEILLNLIEPVIKKQDTNYRESISPKEILAVTLRFLATGDSFTSLMYLFKISKKSISTIVIEVCRALNEALKHQVETFKCLTKFCNMVN</sequence>
<reference evidence="2" key="1">
    <citation type="journal article" date="2023" name="Insect Mol. Biol.">
        <title>Genome sequencing provides insights into the evolution of gene families encoding plant cell wall-degrading enzymes in longhorned beetles.</title>
        <authorList>
            <person name="Shin N.R."/>
            <person name="Okamura Y."/>
            <person name="Kirsch R."/>
            <person name="Pauchet Y."/>
        </authorList>
    </citation>
    <scope>NUCLEOTIDE SEQUENCE</scope>
    <source>
        <strain evidence="2">AMC_N1</strain>
    </source>
</reference>
<dbReference type="Pfam" id="PF26138">
    <property type="entry name" value="DUF8040"/>
    <property type="match status" value="1"/>
</dbReference>